<keyword evidence="2" id="KW-1185">Reference proteome</keyword>
<gene>
    <name evidence="1" type="ORF">NCGR_LOCUS52098</name>
</gene>
<sequence length="266" mass="29929">MKVEDQLSLILSKLDEQSKGISEGNRRITDVHASIEDLKAAKDDFERWRPQVDTLCHQIDELKSTTASPAAPPVFSDAVFVFTKTPAPTHQGASSSQAAFGPCGHGVAHCHRRVGSGVGVTLEPPPVKGEPPTPPISPHGHASHHFNSCCGHHNFSHNLPQLDFPKFNGSNPKLWIKQCESYFDLYYITPENWVKLGTINFTGTAACWMQTIELNLRHCPGDILCHNVVHRFDRDQFNHFIRQFFHVKQTDTVLEYITLFDELMHQ</sequence>
<evidence type="ECO:0000313" key="1">
    <source>
        <dbReference type="EMBL" id="CAD6268793.1"/>
    </source>
</evidence>
<name>A0A811RES6_9POAL</name>
<comment type="caution">
    <text evidence="1">The sequence shown here is derived from an EMBL/GenBank/DDBJ whole genome shotgun (WGS) entry which is preliminary data.</text>
</comment>
<dbReference type="EMBL" id="CAJGYO010000014">
    <property type="protein sequence ID" value="CAD6268793.1"/>
    <property type="molecule type" value="Genomic_DNA"/>
</dbReference>
<evidence type="ECO:0000313" key="2">
    <source>
        <dbReference type="Proteomes" id="UP000604825"/>
    </source>
</evidence>
<dbReference type="Proteomes" id="UP000604825">
    <property type="component" value="Unassembled WGS sequence"/>
</dbReference>
<organism evidence="1 2">
    <name type="scientific">Miscanthus lutarioriparius</name>
    <dbReference type="NCBI Taxonomy" id="422564"/>
    <lineage>
        <taxon>Eukaryota</taxon>
        <taxon>Viridiplantae</taxon>
        <taxon>Streptophyta</taxon>
        <taxon>Embryophyta</taxon>
        <taxon>Tracheophyta</taxon>
        <taxon>Spermatophyta</taxon>
        <taxon>Magnoliopsida</taxon>
        <taxon>Liliopsida</taxon>
        <taxon>Poales</taxon>
        <taxon>Poaceae</taxon>
        <taxon>PACMAD clade</taxon>
        <taxon>Panicoideae</taxon>
        <taxon>Andropogonodae</taxon>
        <taxon>Andropogoneae</taxon>
        <taxon>Saccharinae</taxon>
        <taxon>Miscanthus</taxon>
    </lineage>
</organism>
<accession>A0A811RES6</accession>
<dbReference type="OrthoDB" id="721017at2759"/>
<proteinExistence type="predicted"/>
<protein>
    <recommendedName>
        <fullName evidence="3">Retrotransposon gag domain-containing protein</fullName>
    </recommendedName>
</protein>
<reference evidence="1" key="1">
    <citation type="submission" date="2020-10" db="EMBL/GenBank/DDBJ databases">
        <authorList>
            <person name="Han B."/>
            <person name="Lu T."/>
            <person name="Zhao Q."/>
            <person name="Huang X."/>
            <person name="Zhao Y."/>
        </authorList>
    </citation>
    <scope>NUCLEOTIDE SEQUENCE</scope>
</reference>
<evidence type="ECO:0008006" key="3">
    <source>
        <dbReference type="Google" id="ProtNLM"/>
    </source>
</evidence>
<dbReference type="AlphaFoldDB" id="A0A811RES6"/>